<sequence>MSIYSFCLYITINTYFISRDYKFNFKKGFFSIMTEAIPSVITGIDRERASIQFFEEIFYHI</sequence>
<organism evidence="1 2">
    <name type="scientific">Brachionus plicatilis</name>
    <name type="common">Marine rotifer</name>
    <name type="synonym">Brachionus muelleri</name>
    <dbReference type="NCBI Taxonomy" id="10195"/>
    <lineage>
        <taxon>Eukaryota</taxon>
        <taxon>Metazoa</taxon>
        <taxon>Spiralia</taxon>
        <taxon>Gnathifera</taxon>
        <taxon>Rotifera</taxon>
        <taxon>Eurotatoria</taxon>
        <taxon>Monogononta</taxon>
        <taxon>Pseudotrocha</taxon>
        <taxon>Ploima</taxon>
        <taxon>Brachionidae</taxon>
        <taxon>Brachionus</taxon>
    </lineage>
</organism>
<gene>
    <name evidence="1" type="ORF">BpHYR1_003899</name>
</gene>
<name>A0A3M7PVW9_BRAPC</name>
<proteinExistence type="predicted"/>
<evidence type="ECO:0000313" key="1">
    <source>
        <dbReference type="EMBL" id="RNA03114.1"/>
    </source>
</evidence>
<evidence type="ECO:0000313" key="2">
    <source>
        <dbReference type="Proteomes" id="UP000276133"/>
    </source>
</evidence>
<dbReference type="EMBL" id="REGN01008622">
    <property type="protein sequence ID" value="RNA03114.1"/>
    <property type="molecule type" value="Genomic_DNA"/>
</dbReference>
<accession>A0A3M7PVW9</accession>
<keyword evidence="2" id="KW-1185">Reference proteome</keyword>
<reference evidence="1 2" key="1">
    <citation type="journal article" date="2018" name="Sci. Rep.">
        <title>Genomic signatures of local adaptation to the degree of environmental predictability in rotifers.</title>
        <authorList>
            <person name="Franch-Gras L."/>
            <person name="Hahn C."/>
            <person name="Garcia-Roger E.M."/>
            <person name="Carmona M.J."/>
            <person name="Serra M."/>
            <person name="Gomez A."/>
        </authorList>
    </citation>
    <scope>NUCLEOTIDE SEQUENCE [LARGE SCALE GENOMIC DNA]</scope>
    <source>
        <strain evidence="1">HYR1</strain>
    </source>
</reference>
<comment type="caution">
    <text evidence="1">The sequence shown here is derived from an EMBL/GenBank/DDBJ whole genome shotgun (WGS) entry which is preliminary data.</text>
</comment>
<dbReference type="AlphaFoldDB" id="A0A3M7PVW9"/>
<dbReference type="Proteomes" id="UP000276133">
    <property type="component" value="Unassembled WGS sequence"/>
</dbReference>
<protein>
    <submittedName>
        <fullName evidence="1">Uncharacterized protein</fullName>
    </submittedName>
</protein>